<sequence>MKRSCLFLLVSVAMVFVLGFFVWSQRQGLLDAASDIERMAAAPVAVPFEKVTPSVEKVEEKELSETSSETESLPTEITETDEVDPALQPEESPAQEETAAEAETDETSSTPLTFNLAVPFTSQAPFGEWDLVHEDTCEEAALYMTDEFYKGTSAGQIAAATADTELLKIVEFEKALFGFFESTTALQISILAEQMYGYEKVRLIENPTVEDLKIHIAAGRPVIVPSAGRMLGNPNFSGEGPLYHALVLKGYTDTTFVTNDPGTRRGADYQYSFDTIMNAMHDWNSGDVENGAKVVVVIYPNPSSTP</sequence>
<evidence type="ECO:0000313" key="4">
    <source>
        <dbReference type="Proteomes" id="UP000034154"/>
    </source>
</evidence>
<accession>A0A0G1JCI1</accession>
<feature type="compositionally biased region" description="Low complexity" evidence="1">
    <location>
        <begin position="65"/>
        <end position="77"/>
    </location>
</feature>
<reference evidence="3 4" key="1">
    <citation type="journal article" date="2015" name="Nature">
        <title>rRNA introns, odd ribosomes, and small enigmatic genomes across a large radiation of phyla.</title>
        <authorList>
            <person name="Brown C.T."/>
            <person name="Hug L.A."/>
            <person name="Thomas B.C."/>
            <person name="Sharon I."/>
            <person name="Castelle C.J."/>
            <person name="Singh A."/>
            <person name="Wilkins M.J."/>
            <person name="Williams K.H."/>
            <person name="Banfield J.F."/>
        </authorList>
    </citation>
    <scope>NUCLEOTIDE SEQUENCE [LARGE SCALE GENOMIC DNA]</scope>
</reference>
<dbReference type="Proteomes" id="UP000034154">
    <property type="component" value="Unassembled WGS sequence"/>
</dbReference>
<gene>
    <name evidence="3" type="ORF">UW63_C0060G0008</name>
</gene>
<dbReference type="Pfam" id="PF13529">
    <property type="entry name" value="Peptidase_C39_2"/>
    <property type="match status" value="1"/>
</dbReference>
<proteinExistence type="predicted"/>
<dbReference type="AlphaFoldDB" id="A0A0G1JCI1"/>
<dbReference type="InterPro" id="IPR039564">
    <property type="entry name" value="Peptidase_C39-like"/>
</dbReference>
<feature type="domain" description="Peptidase C39-like" evidence="2">
    <location>
        <begin position="116"/>
        <end position="261"/>
    </location>
</feature>
<evidence type="ECO:0000256" key="1">
    <source>
        <dbReference type="SAM" id="MobiDB-lite"/>
    </source>
</evidence>
<feature type="region of interest" description="Disordered" evidence="1">
    <location>
        <begin position="57"/>
        <end position="112"/>
    </location>
</feature>
<dbReference type="Gene3D" id="3.90.70.10">
    <property type="entry name" value="Cysteine proteinases"/>
    <property type="match status" value="1"/>
</dbReference>
<organism evidence="3 4">
    <name type="scientific">Candidatus Uhrbacteria bacterium GW2011_GWF2_44_350</name>
    <dbReference type="NCBI Taxonomy" id="1619000"/>
    <lineage>
        <taxon>Bacteria</taxon>
        <taxon>Candidatus Uhriibacteriota</taxon>
    </lineage>
</organism>
<protein>
    <recommendedName>
        <fullName evidence="2">Peptidase C39-like domain-containing protein</fullName>
    </recommendedName>
</protein>
<evidence type="ECO:0000313" key="3">
    <source>
        <dbReference type="EMBL" id="KKT69346.1"/>
    </source>
</evidence>
<evidence type="ECO:0000259" key="2">
    <source>
        <dbReference type="Pfam" id="PF13529"/>
    </source>
</evidence>
<dbReference type="EMBL" id="LCJB01000060">
    <property type="protein sequence ID" value="KKT69346.1"/>
    <property type="molecule type" value="Genomic_DNA"/>
</dbReference>
<name>A0A0G1JCI1_9BACT</name>
<comment type="caution">
    <text evidence="3">The sequence shown here is derived from an EMBL/GenBank/DDBJ whole genome shotgun (WGS) entry which is preliminary data.</text>
</comment>